<dbReference type="Proteomes" id="UP000292307">
    <property type="component" value="Chromosome"/>
</dbReference>
<keyword evidence="4" id="KW-1185">Reference proteome</keyword>
<feature type="transmembrane region" description="Helical" evidence="1">
    <location>
        <begin position="37"/>
        <end position="55"/>
    </location>
</feature>
<proteinExistence type="predicted"/>
<dbReference type="AlphaFoldDB" id="A0A411WY10"/>
<reference evidence="3 4" key="2">
    <citation type="submission" date="2019-02" db="EMBL/GenBank/DDBJ databases">
        <title>Draft Genome Sequences of Six Type Strains of the Genus Massilia.</title>
        <authorList>
            <person name="Miess H."/>
            <person name="Frediansyhah A."/>
            <person name="Gross H."/>
        </authorList>
    </citation>
    <scope>NUCLEOTIDE SEQUENCE [LARGE SCALE GENOMIC DNA]</scope>
    <source>
        <strain evidence="3 4">DSM 17472</strain>
    </source>
</reference>
<dbReference type="EMBL" id="CP036401">
    <property type="protein sequence ID" value="QBI01576.1"/>
    <property type="molecule type" value="Genomic_DNA"/>
</dbReference>
<dbReference type="RefSeq" id="WP_131145697.1">
    <property type="nucleotide sequence ID" value="NZ_BMWV01000003.1"/>
</dbReference>
<evidence type="ECO:0000313" key="4">
    <source>
        <dbReference type="Proteomes" id="UP000292307"/>
    </source>
</evidence>
<evidence type="ECO:0008006" key="6">
    <source>
        <dbReference type="Google" id="ProtNLM"/>
    </source>
</evidence>
<reference evidence="2" key="1">
    <citation type="journal article" date="2014" name="Int. J. Syst. Evol. Microbiol.">
        <title>Complete genome sequence of Corynebacterium casei LMG S-19264T (=DSM 44701T), isolated from a smear-ripened cheese.</title>
        <authorList>
            <consortium name="US DOE Joint Genome Institute (JGI-PGF)"/>
            <person name="Walter F."/>
            <person name="Albersmeier A."/>
            <person name="Kalinowski J."/>
            <person name="Ruckert C."/>
        </authorList>
    </citation>
    <scope>NUCLEOTIDE SEQUENCE</scope>
    <source>
        <strain evidence="2">KCTC 12343</strain>
    </source>
</reference>
<keyword evidence="1" id="KW-0812">Transmembrane</keyword>
<evidence type="ECO:0000256" key="1">
    <source>
        <dbReference type="SAM" id="Phobius"/>
    </source>
</evidence>
<evidence type="ECO:0000313" key="3">
    <source>
        <dbReference type="EMBL" id="QBI01576.1"/>
    </source>
</evidence>
<protein>
    <recommendedName>
        <fullName evidence="6">Holin</fullName>
    </recommendedName>
</protein>
<gene>
    <name evidence="3" type="ORF">EYF70_12475</name>
    <name evidence="2" type="ORF">GCM10007387_15710</name>
</gene>
<accession>A0A411WY10</accession>
<evidence type="ECO:0000313" key="5">
    <source>
        <dbReference type="Proteomes" id="UP000628442"/>
    </source>
</evidence>
<dbReference type="EMBL" id="BMWV01000003">
    <property type="protein sequence ID" value="GGY34614.1"/>
    <property type="molecule type" value="Genomic_DNA"/>
</dbReference>
<dbReference type="Proteomes" id="UP000628442">
    <property type="component" value="Unassembled WGS sequence"/>
</dbReference>
<keyword evidence="1" id="KW-0472">Membrane</keyword>
<evidence type="ECO:0000313" key="2">
    <source>
        <dbReference type="EMBL" id="GGY34614.1"/>
    </source>
</evidence>
<sequence length="85" mass="8984">MGPLFWIKRYLLAAVPLFAFLAAVEWAKGTTAPADIASAAIWAAVAAAIFTGAAWNRYRKALACAACDAVPPKPAAAQAPRRKKK</sequence>
<organism evidence="2 5">
    <name type="scientific">Pseudoduganella albidiflava</name>
    <dbReference type="NCBI Taxonomy" id="321983"/>
    <lineage>
        <taxon>Bacteria</taxon>
        <taxon>Pseudomonadati</taxon>
        <taxon>Pseudomonadota</taxon>
        <taxon>Betaproteobacteria</taxon>
        <taxon>Burkholderiales</taxon>
        <taxon>Oxalobacteraceae</taxon>
        <taxon>Telluria group</taxon>
        <taxon>Pseudoduganella</taxon>
    </lineage>
</organism>
<keyword evidence="1" id="KW-1133">Transmembrane helix</keyword>
<reference evidence="2" key="3">
    <citation type="submission" date="2022-12" db="EMBL/GenBank/DDBJ databases">
        <authorList>
            <person name="Sun Q."/>
            <person name="Kim S."/>
        </authorList>
    </citation>
    <scope>NUCLEOTIDE SEQUENCE</scope>
    <source>
        <strain evidence="2">KCTC 12343</strain>
    </source>
</reference>
<name>A0A411WY10_9BURK</name>